<organism evidence="1 2">
    <name type="scientific">Rugosimonospora africana</name>
    <dbReference type="NCBI Taxonomy" id="556532"/>
    <lineage>
        <taxon>Bacteria</taxon>
        <taxon>Bacillati</taxon>
        <taxon>Actinomycetota</taxon>
        <taxon>Actinomycetes</taxon>
        <taxon>Micromonosporales</taxon>
        <taxon>Micromonosporaceae</taxon>
        <taxon>Rugosimonospora</taxon>
    </lineage>
</organism>
<dbReference type="AlphaFoldDB" id="A0A8J3R081"/>
<accession>A0A8J3R081</accession>
<proteinExistence type="predicted"/>
<name>A0A8J3R081_9ACTN</name>
<protein>
    <submittedName>
        <fullName evidence="1">Uncharacterized protein</fullName>
    </submittedName>
</protein>
<sequence length="116" mass="12687">MTSPSELRALLAACRADPAVLAFPYEQRRELVGDEPSTCQRGHAYDRPGEPYAAFDRGWIDCRCGGHAVYICKAYEGGQRCTDRQIDPPLAYDCDARSTIGAASPHGQSSAYRTTT</sequence>
<reference evidence="1" key="1">
    <citation type="submission" date="2021-01" db="EMBL/GenBank/DDBJ databases">
        <title>Whole genome shotgun sequence of Rugosimonospora africana NBRC 104875.</title>
        <authorList>
            <person name="Komaki H."/>
            <person name="Tamura T."/>
        </authorList>
    </citation>
    <scope>NUCLEOTIDE SEQUENCE</scope>
    <source>
        <strain evidence="1">NBRC 104875</strain>
    </source>
</reference>
<dbReference type="EMBL" id="BONZ01000077">
    <property type="protein sequence ID" value="GIH19163.1"/>
    <property type="molecule type" value="Genomic_DNA"/>
</dbReference>
<dbReference type="Proteomes" id="UP000642748">
    <property type="component" value="Unassembled WGS sequence"/>
</dbReference>
<gene>
    <name evidence="1" type="ORF">Raf01_73350</name>
</gene>
<evidence type="ECO:0000313" key="2">
    <source>
        <dbReference type="Proteomes" id="UP000642748"/>
    </source>
</evidence>
<evidence type="ECO:0000313" key="1">
    <source>
        <dbReference type="EMBL" id="GIH19163.1"/>
    </source>
</evidence>
<comment type="caution">
    <text evidence="1">The sequence shown here is derived from an EMBL/GenBank/DDBJ whole genome shotgun (WGS) entry which is preliminary data.</text>
</comment>
<keyword evidence="2" id="KW-1185">Reference proteome</keyword>